<gene>
    <name evidence="3" type="ORF">D0U04_07060</name>
    <name evidence="2" type="ORF">DJ93_4756</name>
</gene>
<dbReference type="Gene3D" id="3.10.350.10">
    <property type="entry name" value="LysM domain"/>
    <property type="match status" value="1"/>
</dbReference>
<dbReference type="EMBL" id="JMQC01000008">
    <property type="protein sequence ID" value="KFN02928.1"/>
    <property type="molecule type" value="Genomic_DNA"/>
</dbReference>
<sequence>MRVLFLESHPMWIYGLPNGFCDADHEVLISGAITEDGIRQMISNYKPDLIITMGHTLEHTKEKQLLIRKYVKPSNIPHIYWATEDPGYTFTFSLPLIQTIQPDFVFTICPARVDFYKEQGIQAAHLDFGYHLSVHSPTKVEEKYNVDLAVVANGYPMLYEKRPDHFRFKALKTLISPFLEENSRIDFLGRYWDEMDHIIGREIPNEWIHGYLPYTEANKVYSSADIVLGVQNHLTQVTQRTYEVLGSGGILLTNDTPEIRGLFQPGEDLIVSSSAKETIDLVKYYLNNPEERMKIKEAGMKKVKRHSYEQRAKYIIKTIIEARLISGEFLKTGEGSMTHYYDVLKKEYDIYVVQPHDNLWRISERFGVSIEKLKRLNELKTDNINVNQLLKIRKK</sequence>
<evidence type="ECO:0000313" key="3">
    <source>
        <dbReference type="EMBL" id="RFT67537.1"/>
    </source>
</evidence>
<dbReference type="InterPro" id="IPR024542">
    <property type="entry name" value="YkvP_N"/>
</dbReference>
<dbReference type="InterPro" id="IPR018392">
    <property type="entry name" value="LysM"/>
</dbReference>
<dbReference type="InterPro" id="IPR055259">
    <property type="entry name" value="YkvP/CgeB_Glyco_trans-like"/>
</dbReference>
<dbReference type="PROSITE" id="PS51782">
    <property type="entry name" value="LYSM"/>
    <property type="match status" value="1"/>
</dbReference>
<dbReference type="SUPFAM" id="SSF53756">
    <property type="entry name" value="UDP-Glycosyltransferase/glycogen phosphorylase"/>
    <property type="match status" value="1"/>
</dbReference>
<dbReference type="SMART" id="SM00257">
    <property type="entry name" value="LysM"/>
    <property type="match status" value="1"/>
</dbReference>
<dbReference type="AlphaFoldDB" id="A0A090YXV0"/>
<keyword evidence="5" id="KW-1185">Reference proteome</keyword>
<dbReference type="Proteomes" id="UP000029389">
    <property type="component" value="Unassembled WGS sequence"/>
</dbReference>
<evidence type="ECO:0000313" key="4">
    <source>
        <dbReference type="Proteomes" id="UP000029389"/>
    </source>
</evidence>
<proteinExistence type="predicted"/>
<dbReference type="RefSeq" id="WP_042983590.1">
    <property type="nucleotide sequence ID" value="NZ_JMQC01000008.1"/>
</dbReference>
<dbReference type="Pfam" id="PF13524">
    <property type="entry name" value="Glyco_trans_1_2"/>
    <property type="match status" value="1"/>
</dbReference>
<dbReference type="EMBL" id="QVOD01000006">
    <property type="protein sequence ID" value="RFT67537.1"/>
    <property type="molecule type" value="Genomic_DNA"/>
</dbReference>
<dbReference type="SUPFAM" id="SSF54106">
    <property type="entry name" value="LysM domain"/>
    <property type="match status" value="1"/>
</dbReference>
<dbReference type="CDD" id="cd00118">
    <property type="entry name" value="LysM"/>
    <property type="match status" value="1"/>
</dbReference>
<evidence type="ECO:0000259" key="1">
    <source>
        <dbReference type="PROSITE" id="PS51782"/>
    </source>
</evidence>
<accession>A0A090YXV0</accession>
<name>A0A090YXV0_9BACI</name>
<dbReference type="Pfam" id="PF01476">
    <property type="entry name" value="LysM"/>
    <property type="match status" value="1"/>
</dbReference>
<dbReference type="InterPro" id="IPR036779">
    <property type="entry name" value="LysM_dom_sf"/>
</dbReference>
<comment type="caution">
    <text evidence="2">The sequence shown here is derived from an EMBL/GenBank/DDBJ whole genome shotgun (WGS) entry which is preliminary data.</text>
</comment>
<reference evidence="2 4" key="1">
    <citation type="submission" date="2014-04" db="EMBL/GenBank/DDBJ databases">
        <authorList>
            <person name="Bishop-Lilly K.A."/>
            <person name="Broomall S.M."/>
            <person name="Chain P.S."/>
            <person name="Chertkov O."/>
            <person name="Coyne S.R."/>
            <person name="Daligault H.E."/>
            <person name="Davenport K.W."/>
            <person name="Erkkila T."/>
            <person name="Frey K.G."/>
            <person name="Gibbons H.S."/>
            <person name="Gu W."/>
            <person name="Jaissle J."/>
            <person name="Johnson S.L."/>
            <person name="Koroleva G.I."/>
            <person name="Ladner J.T."/>
            <person name="Lo C.-C."/>
            <person name="Minogue T.D."/>
            <person name="Munk C."/>
            <person name="Palacios G.F."/>
            <person name="Redden C.L."/>
            <person name="Rosenzweig C.N."/>
            <person name="Scholz M.B."/>
            <person name="Teshima H."/>
            <person name="Xu Y."/>
        </authorList>
    </citation>
    <scope>NUCLEOTIDE SEQUENCE [LARGE SCALE GENOMIC DNA]</scope>
    <source>
        <strain evidence="2 4">BHP</strain>
    </source>
</reference>
<evidence type="ECO:0000313" key="5">
    <source>
        <dbReference type="Proteomes" id="UP000264294"/>
    </source>
</evidence>
<organism evidence="2 4">
    <name type="scientific">Bacillus clarus</name>
    <dbReference type="NCBI Taxonomy" id="2338372"/>
    <lineage>
        <taxon>Bacteria</taxon>
        <taxon>Bacillati</taxon>
        <taxon>Bacillota</taxon>
        <taxon>Bacilli</taxon>
        <taxon>Bacillales</taxon>
        <taxon>Bacillaceae</taxon>
        <taxon>Bacillus</taxon>
        <taxon>Bacillus cereus group</taxon>
    </lineage>
</organism>
<dbReference type="Gene3D" id="3.40.50.2000">
    <property type="entry name" value="Glycogen Phosphorylase B"/>
    <property type="match status" value="1"/>
</dbReference>
<dbReference type="PATRIC" id="fig|1405.8.peg.4892"/>
<evidence type="ECO:0000313" key="2">
    <source>
        <dbReference type="EMBL" id="KFN02928.1"/>
    </source>
</evidence>
<protein>
    <submittedName>
        <fullName evidence="2">LysM domain protein</fullName>
    </submittedName>
    <submittedName>
        <fullName evidence="3">LysM peptidoglycan-binding domain-containing protein</fullName>
    </submittedName>
</protein>
<feature type="domain" description="LysM" evidence="1">
    <location>
        <begin position="349"/>
        <end position="392"/>
    </location>
</feature>
<reference evidence="3 5" key="2">
    <citation type="submission" date="2018-08" db="EMBL/GenBank/DDBJ databases">
        <title>Bacillus clarus sp. nov. strain PS00077A.</title>
        <authorList>
            <person name="Mendez Acevedo M."/>
            <person name="Carroll L."/>
            <person name="Mukherjee M."/>
            <person name="Wiedmann M."/>
            <person name="Kovac J."/>
        </authorList>
    </citation>
    <scope>NUCLEOTIDE SEQUENCE [LARGE SCALE GENOMIC DNA]</scope>
    <source>
        <strain evidence="3 5">PS00077A</strain>
    </source>
</reference>
<dbReference type="Proteomes" id="UP000264294">
    <property type="component" value="Unassembled WGS sequence"/>
</dbReference>
<dbReference type="Pfam" id="PF12996">
    <property type="entry name" value="DUF3880"/>
    <property type="match status" value="1"/>
</dbReference>